<comment type="caution">
    <text evidence="1">The sequence shown here is derived from an EMBL/GenBank/DDBJ whole genome shotgun (WGS) entry which is preliminary data.</text>
</comment>
<protein>
    <submittedName>
        <fullName evidence="1">Uncharacterized protein</fullName>
    </submittedName>
</protein>
<dbReference type="EMBL" id="JAEMGP010000011">
    <property type="protein sequence ID" value="KAG5203264.1"/>
    <property type="molecule type" value="Genomic_DNA"/>
</dbReference>
<reference evidence="1 2" key="1">
    <citation type="submission" date="2020-12" db="EMBL/GenBank/DDBJ databases">
        <title>De novo assembly of Tibetan sheep genome.</title>
        <authorList>
            <person name="Li X."/>
        </authorList>
    </citation>
    <scope>NUCLEOTIDE SEQUENCE [LARGE SCALE GENOMIC DNA]</scope>
    <source>
        <tissue evidence="1">Heart</tissue>
    </source>
</reference>
<name>A0A836CXY4_SHEEP</name>
<evidence type="ECO:0000313" key="2">
    <source>
        <dbReference type="Proteomes" id="UP000664991"/>
    </source>
</evidence>
<organism evidence="1 2">
    <name type="scientific">Ovis aries</name>
    <name type="common">Sheep</name>
    <dbReference type="NCBI Taxonomy" id="9940"/>
    <lineage>
        <taxon>Eukaryota</taxon>
        <taxon>Metazoa</taxon>
        <taxon>Chordata</taxon>
        <taxon>Craniata</taxon>
        <taxon>Vertebrata</taxon>
        <taxon>Euteleostomi</taxon>
        <taxon>Mammalia</taxon>
        <taxon>Eutheria</taxon>
        <taxon>Laurasiatheria</taxon>
        <taxon>Artiodactyla</taxon>
        <taxon>Ruminantia</taxon>
        <taxon>Pecora</taxon>
        <taxon>Bovidae</taxon>
        <taxon>Caprinae</taxon>
        <taxon>Ovis</taxon>
    </lineage>
</organism>
<evidence type="ECO:0000313" key="1">
    <source>
        <dbReference type="EMBL" id="KAG5203264.1"/>
    </source>
</evidence>
<dbReference type="Proteomes" id="UP000664991">
    <property type="component" value="Unassembled WGS sequence"/>
</dbReference>
<gene>
    <name evidence="1" type="ORF">JEQ12_002847</name>
</gene>
<proteinExistence type="predicted"/>
<sequence>MIGAPELITTPGVASGHQISPGGVGGLAAAAAALYLPLVILSFTHVHCTQERPWNALCSGVSLCLASHCPAALPPSTQLGQREPIVPTRTGPCPAARLRDGHLMPVSPPPVPMLSHPTLHLGWGAASTYRLEETTAQPLPFPVRCPVPPSVCLFVCTTLEVFCHI</sequence>
<dbReference type="AlphaFoldDB" id="A0A836CXY4"/>
<accession>A0A836CXY4</accession>